<reference evidence="1 2" key="1">
    <citation type="submission" date="2020-01" db="EMBL/GenBank/DDBJ databases">
        <title>Complete Genome Sequence of Pseudomonas putida Strain TS312, Harboring the HdtS type N-acyl-homoserine Lactone Synthase, Isolated from a Paper Mill.</title>
        <authorList>
            <person name="Hosoe A."/>
            <person name="Suenaga T."/>
            <person name="Sugi T."/>
            <person name="Izumi T."/>
            <person name="Nagai N."/>
            <person name="Terada A."/>
        </authorList>
    </citation>
    <scope>NUCLEOTIDE SEQUENCE [LARGE SCALE GENOMIC DNA]</scope>
    <source>
        <strain evidence="1 2">TS312</strain>
    </source>
</reference>
<name>A0A7U6LYU8_PSEPU</name>
<evidence type="ECO:0000313" key="2">
    <source>
        <dbReference type="Proteomes" id="UP000464661"/>
    </source>
</evidence>
<dbReference type="AlphaFoldDB" id="A0A7U6LYU8"/>
<dbReference type="EMBL" id="AP022324">
    <property type="protein sequence ID" value="BBU42848.1"/>
    <property type="molecule type" value="Genomic_DNA"/>
</dbReference>
<protein>
    <submittedName>
        <fullName evidence="1">Uncharacterized protein</fullName>
    </submittedName>
</protein>
<proteinExistence type="predicted"/>
<dbReference type="Proteomes" id="UP000464661">
    <property type="component" value="Chromosome"/>
</dbReference>
<gene>
    <name evidence="1" type="ORF">PPTS312_07630</name>
</gene>
<sequence length="125" mass="13470">MTASQVTRTFKVTPLPRWFTRKYDSRPAARTVTTHVMDANSISLPLRQPPYPSAQQQPIRLAISRAPTCARLFHWKETGASNTAAALIAFGFAATSLVTIGVTNADVTSNSDVDDGAADQGMDCT</sequence>
<accession>A0A7U6LYU8</accession>
<organism evidence="1 2">
    <name type="scientific">Pseudomonas putida</name>
    <name type="common">Arthrobacter siderocapsulatus</name>
    <dbReference type="NCBI Taxonomy" id="303"/>
    <lineage>
        <taxon>Bacteria</taxon>
        <taxon>Pseudomonadati</taxon>
        <taxon>Pseudomonadota</taxon>
        <taxon>Gammaproteobacteria</taxon>
        <taxon>Pseudomonadales</taxon>
        <taxon>Pseudomonadaceae</taxon>
        <taxon>Pseudomonas</taxon>
    </lineage>
</organism>
<evidence type="ECO:0000313" key="1">
    <source>
        <dbReference type="EMBL" id="BBU42848.1"/>
    </source>
</evidence>